<dbReference type="PhylomeDB" id="T1JGE4"/>
<proteinExistence type="inferred from homology"/>
<keyword evidence="6" id="KW-0853">WD repeat</keyword>
<dbReference type="STRING" id="126957.T1JGE4"/>
<accession>T1JGE4</accession>
<name>T1JGE4_STRMM</name>
<evidence type="ECO:0000256" key="12">
    <source>
        <dbReference type="ARBA" id="ARBA00023273"/>
    </source>
</evidence>
<keyword evidence="7" id="KW-0677">Repeat</keyword>
<evidence type="ECO:0000256" key="7">
    <source>
        <dbReference type="ARBA" id="ARBA00022737"/>
    </source>
</evidence>
<evidence type="ECO:0000256" key="4">
    <source>
        <dbReference type="ARBA" id="ARBA00022475"/>
    </source>
</evidence>
<dbReference type="GO" id="GO:0005886">
    <property type="term" value="C:plasma membrane"/>
    <property type="evidence" value="ECO:0007669"/>
    <property type="project" value="UniProtKB-SubCell"/>
</dbReference>
<dbReference type="CDD" id="cd00754">
    <property type="entry name" value="Ubl_MoaD"/>
    <property type="match status" value="1"/>
</dbReference>
<dbReference type="EnsemblMetazoa" id="SMAR012916-RA">
    <property type="protein sequence ID" value="SMAR012916-PA"/>
    <property type="gene ID" value="SMAR012916"/>
</dbReference>
<dbReference type="Gene3D" id="3.10.20.30">
    <property type="match status" value="1"/>
</dbReference>
<dbReference type="GO" id="GO:0045184">
    <property type="term" value="P:establishment of protein localization"/>
    <property type="evidence" value="ECO:0007669"/>
    <property type="project" value="TreeGrafter"/>
</dbReference>
<reference evidence="16" key="2">
    <citation type="submission" date="2015-02" db="UniProtKB">
        <authorList>
            <consortium name="EnsemblMetazoa"/>
        </authorList>
    </citation>
    <scope>IDENTIFICATION</scope>
</reference>
<evidence type="ECO:0000256" key="13">
    <source>
        <dbReference type="SAM" id="MobiDB-lite"/>
    </source>
</evidence>
<organism evidence="16 17">
    <name type="scientific">Strigamia maritima</name>
    <name type="common">European centipede</name>
    <name type="synonym">Geophilus maritimus</name>
    <dbReference type="NCBI Taxonomy" id="126957"/>
    <lineage>
        <taxon>Eukaryota</taxon>
        <taxon>Metazoa</taxon>
        <taxon>Ecdysozoa</taxon>
        <taxon>Arthropoda</taxon>
        <taxon>Myriapoda</taxon>
        <taxon>Chilopoda</taxon>
        <taxon>Pleurostigmophora</taxon>
        <taxon>Geophilomorpha</taxon>
        <taxon>Linotaeniidae</taxon>
        <taxon>Strigamia</taxon>
    </lineage>
</organism>
<evidence type="ECO:0000256" key="11">
    <source>
        <dbReference type="ARBA" id="ARBA00023212"/>
    </source>
</evidence>
<reference evidence="17" key="1">
    <citation type="submission" date="2011-05" db="EMBL/GenBank/DDBJ databases">
        <authorList>
            <person name="Richards S.R."/>
            <person name="Qu J."/>
            <person name="Jiang H."/>
            <person name="Jhangiani S.N."/>
            <person name="Agravi P."/>
            <person name="Goodspeed R."/>
            <person name="Gross S."/>
            <person name="Mandapat C."/>
            <person name="Jackson L."/>
            <person name="Mathew T."/>
            <person name="Pu L."/>
            <person name="Thornton R."/>
            <person name="Saada N."/>
            <person name="Wilczek-Boney K.B."/>
            <person name="Lee S."/>
            <person name="Kovar C."/>
            <person name="Wu Y."/>
            <person name="Scherer S.E."/>
            <person name="Worley K.C."/>
            <person name="Muzny D.M."/>
            <person name="Gibbs R."/>
        </authorList>
    </citation>
    <scope>NUCLEOTIDE SEQUENCE</scope>
    <source>
        <strain evidence="17">Brora</strain>
    </source>
</reference>
<keyword evidence="12" id="KW-0966">Cell projection</keyword>
<dbReference type="InterPro" id="IPR019387">
    <property type="entry name" value="SAYSvFN_dom"/>
</dbReference>
<dbReference type="Proteomes" id="UP000014500">
    <property type="component" value="Unassembled WGS sequence"/>
</dbReference>
<protein>
    <recommendedName>
        <fullName evidence="15">SAYSvFN domain-containing protein</fullName>
    </recommendedName>
</protein>
<dbReference type="GO" id="GO:0007399">
    <property type="term" value="P:nervous system development"/>
    <property type="evidence" value="ECO:0007669"/>
    <property type="project" value="TreeGrafter"/>
</dbReference>
<dbReference type="AlphaFoldDB" id="T1JGE4"/>
<keyword evidence="11" id="KW-0206">Cytoskeleton</keyword>
<dbReference type="InterPro" id="IPR016155">
    <property type="entry name" value="Mopterin_synth/thiamin_S_b"/>
</dbReference>
<evidence type="ECO:0000256" key="3">
    <source>
        <dbReference type="ARBA" id="ARBA00006059"/>
    </source>
</evidence>
<evidence type="ECO:0000256" key="6">
    <source>
        <dbReference type="ARBA" id="ARBA00022574"/>
    </source>
</evidence>
<keyword evidence="4" id="KW-1003">Cell membrane</keyword>
<evidence type="ECO:0000256" key="8">
    <source>
        <dbReference type="ARBA" id="ARBA00022794"/>
    </source>
</evidence>
<feature type="compositionally biased region" description="Polar residues" evidence="13">
    <location>
        <begin position="761"/>
        <end position="771"/>
    </location>
</feature>
<evidence type="ECO:0000256" key="9">
    <source>
        <dbReference type="ARBA" id="ARBA00023069"/>
    </source>
</evidence>
<keyword evidence="5" id="KW-0963">Cytoplasm</keyword>
<dbReference type="PANTHER" id="PTHR13667">
    <property type="entry name" value="HOMOLOC-13"/>
    <property type="match status" value="1"/>
</dbReference>
<dbReference type="Pfam" id="PF10260">
    <property type="entry name" value="SAYSvFN"/>
    <property type="match status" value="1"/>
</dbReference>
<evidence type="ECO:0000256" key="5">
    <source>
        <dbReference type="ARBA" id="ARBA00022490"/>
    </source>
</evidence>
<keyword evidence="14" id="KW-0812">Transmembrane</keyword>
<sequence length="950" mass="107865">MAFLLSTLQFWTYSDVGCGTYHDKGETSFYSGDQIYYEEKKNYTESRGVVWTLSNKRPEKLRDALKELEELFSTSRCLSLEWKNQSTIQLVFSNSIFVYIFINIATGDIEKISFDKYLVGKIHSDHIVDVVSSTDGIVFSYVEPKLIRIQFNKKQTLETNKKIEKLSAVDPKITSLDLLGPTGRRLERKLSRSSNNDFLLVWWRISSNEVWPWTPLTIEKERANLQVYTINGSKIELACYCRTETEPLMAKFSQLHTHHIITVELKSTHKGEISIERCIYEVTTTKLQRVACTSIPLKSNAVCQAHNFQEDRLLLGCEDCLFDDYRQVTQTTKLNFVPSTISWHSNDTIVLVASAHGHIQCFDQSLNNINLKILSEYESTPSPYLDLTQYFKYQPTLTKIVWNPTPVTDHPPIDRVILVFEKGSLACLQFQLGILSRGCLTPMELISHYIKHRQLDEAVGLLSSLNWNTDSQTCFYCLTFIVNHLLRMPFTTAVDAQLEASLGSFYAPIRPLTKVVVLEYRERLGNLARKFFHHLLRHEKLEKASLLAVDIGCRDLFRDLYYMAVAKGDNIVAEVALRNAKELEEMTVSSEESGDSHDEESDGKSEYSDSSSSSQIPSVSNPHVRSATIVPTSATSLHLHSSSSEDSSKKLQSFRPYTHLTATADLSLLSLKPTLDPNEEFVDGDNFLANDSEEEAAGTVKVVHFDVEKRLAEYRATKLAKQEAQIKVTPKEVEDTHIEQKLPQESPPKPKPQRKKKETTISKPATKQTLDVTPEQPINPNPTNPTNLTLFGKYKREIDIFVNLLKFVLWLLLMTVFVEVEFGAVFLICSIFYIIFRNFRNTPKKEGEPSAYSVFNPNCEAIDGTLTAEQFERELLRARELVNKSEDSLRVGSFMIGKELIKLISELYPKLSVVLGNCILAHNEEYIGIDDELKFESGDVIAIIPPLSGG</sequence>
<dbReference type="GO" id="GO:0097541">
    <property type="term" value="C:axonemal basal plate"/>
    <property type="evidence" value="ECO:0007669"/>
    <property type="project" value="TreeGrafter"/>
</dbReference>
<keyword evidence="8" id="KW-0970">Cilium biogenesis/degradation</keyword>
<dbReference type="Pfam" id="PF11768">
    <property type="entry name" value="Frtz"/>
    <property type="match status" value="1"/>
</dbReference>
<dbReference type="EMBL" id="JH432201">
    <property type="status" value="NOT_ANNOTATED_CDS"/>
    <property type="molecule type" value="Genomic_DNA"/>
</dbReference>
<dbReference type="OMA" id="NSMNWNT"/>
<evidence type="ECO:0000256" key="1">
    <source>
        <dbReference type="ARBA" id="ARBA00004236"/>
    </source>
</evidence>
<evidence type="ECO:0000256" key="2">
    <source>
        <dbReference type="ARBA" id="ARBA00004430"/>
    </source>
</evidence>
<dbReference type="HOGENOM" id="CLU_310002_0_0_1"/>
<dbReference type="InterPro" id="IPR012675">
    <property type="entry name" value="Beta-grasp_dom_sf"/>
</dbReference>
<dbReference type="InterPro" id="IPR003749">
    <property type="entry name" value="ThiS/MoaD-like"/>
</dbReference>
<feature type="region of interest" description="Disordered" evidence="13">
    <location>
        <begin position="584"/>
        <end position="623"/>
    </location>
</feature>
<evidence type="ECO:0000313" key="17">
    <source>
        <dbReference type="Proteomes" id="UP000014500"/>
    </source>
</evidence>
<comment type="similarity">
    <text evidence="3">Belongs to the WD repeat fritz family.</text>
</comment>
<dbReference type="PANTHER" id="PTHR13667:SF5">
    <property type="entry name" value="WD REPEAT-CONTAINING AND PLANAR CELL POLARITY EFFECTOR PROTEIN FRITZ HOMOLOG"/>
    <property type="match status" value="1"/>
</dbReference>
<feature type="region of interest" description="Disordered" evidence="13">
    <location>
        <begin position="726"/>
        <end position="784"/>
    </location>
</feature>
<evidence type="ECO:0000256" key="10">
    <source>
        <dbReference type="ARBA" id="ARBA00023136"/>
    </source>
</evidence>
<evidence type="ECO:0000256" key="14">
    <source>
        <dbReference type="SAM" id="Phobius"/>
    </source>
</evidence>
<feature type="compositionally biased region" description="Low complexity" evidence="13">
    <location>
        <begin position="608"/>
        <end position="620"/>
    </location>
</feature>
<feature type="transmembrane region" description="Helical" evidence="14">
    <location>
        <begin position="807"/>
        <end position="836"/>
    </location>
</feature>
<dbReference type="Pfam" id="PF02597">
    <property type="entry name" value="ThiS"/>
    <property type="match status" value="1"/>
</dbReference>
<dbReference type="InterPro" id="IPR024511">
    <property type="entry name" value="Frtz"/>
</dbReference>
<dbReference type="GO" id="GO:0044782">
    <property type="term" value="P:cilium organization"/>
    <property type="evidence" value="ECO:0007669"/>
    <property type="project" value="TreeGrafter"/>
</dbReference>
<evidence type="ECO:0000259" key="15">
    <source>
        <dbReference type="Pfam" id="PF10260"/>
    </source>
</evidence>
<feature type="domain" description="SAYSvFN" evidence="15">
    <location>
        <begin position="806"/>
        <end position="875"/>
    </location>
</feature>
<keyword evidence="17" id="KW-1185">Reference proteome</keyword>
<keyword evidence="9" id="KW-0969">Cilium</keyword>
<dbReference type="SUPFAM" id="SSF54285">
    <property type="entry name" value="MoaD/ThiS"/>
    <property type="match status" value="1"/>
</dbReference>
<keyword evidence="10 14" id="KW-0472">Membrane</keyword>
<comment type="subcellular location">
    <subcellularLocation>
        <location evidence="1">Cell membrane</location>
    </subcellularLocation>
    <subcellularLocation>
        <location evidence="2">Cytoplasm</location>
        <location evidence="2">Cytoskeleton</location>
        <location evidence="2">Cilium axoneme</location>
    </subcellularLocation>
</comment>
<keyword evidence="14" id="KW-1133">Transmembrane helix</keyword>
<dbReference type="eggNOG" id="KOG3249">
    <property type="taxonomic scope" value="Eukaryota"/>
</dbReference>
<evidence type="ECO:0000313" key="16">
    <source>
        <dbReference type="EnsemblMetazoa" id="SMAR012916-PA"/>
    </source>
</evidence>
<feature type="compositionally biased region" description="Basic and acidic residues" evidence="13">
    <location>
        <begin position="729"/>
        <end position="742"/>
    </location>
</feature>